<sequence length="144" mass="15868">MAFTLEKTAAPMARDLDFLQRSLSDFNDSDVGASGKMPLAIFVRDDEGTVLAGLSGYTAWGWLYVQWLFVSQALRGEGMAGRMLEEAEAEAITRGCHGAFIDTFNPQALKAYMRQGYEPFGALADFPEGRSRTFLQKKLAGRAE</sequence>
<dbReference type="Gene3D" id="3.40.630.30">
    <property type="match status" value="1"/>
</dbReference>
<dbReference type="STRING" id="721133.SAMN05216176_102568"/>
<dbReference type="InterPro" id="IPR000182">
    <property type="entry name" value="GNAT_dom"/>
</dbReference>
<organism evidence="2 3">
    <name type="scientific">Nitratireductor indicus C115</name>
    <dbReference type="NCBI Taxonomy" id="1231190"/>
    <lineage>
        <taxon>Bacteria</taxon>
        <taxon>Pseudomonadati</taxon>
        <taxon>Pseudomonadota</taxon>
        <taxon>Alphaproteobacteria</taxon>
        <taxon>Hyphomicrobiales</taxon>
        <taxon>Phyllobacteriaceae</taxon>
        <taxon>Nitratireductor</taxon>
    </lineage>
</organism>
<gene>
    <name evidence="2" type="ORF">NA8A_18612</name>
</gene>
<dbReference type="OrthoDB" id="9787920at2"/>
<dbReference type="Proteomes" id="UP000007374">
    <property type="component" value="Unassembled WGS sequence"/>
</dbReference>
<feature type="domain" description="N-acetyltransferase" evidence="1">
    <location>
        <begin position="1"/>
        <end position="140"/>
    </location>
</feature>
<dbReference type="PROSITE" id="PS51186">
    <property type="entry name" value="GNAT"/>
    <property type="match status" value="1"/>
</dbReference>
<name>K2PIE4_9HYPH</name>
<dbReference type="EMBL" id="AMSI01000014">
    <property type="protein sequence ID" value="EKF40932.1"/>
    <property type="molecule type" value="Genomic_DNA"/>
</dbReference>
<dbReference type="CDD" id="cd04301">
    <property type="entry name" value="NAT_SF"/>
    <property type="match status" value="1"/>
</dbReference>
<dbReference type="PATRIC" id="fig|1231190.3.peg.3848"/>
<dbReference type="eggNOG" id="COG0456">
    <property type="taxonomic scope" value="Bacteria"/>
</dbReference>
<evidence type="ECO:0000259" key="1">
    <source>
        <dbReference type="PROSITE" id="PS51186"/>
    </source>
</evidence>
<dbReference type="SUPFAM" id="SSF55729">
    <property type="entry name" value="Acyl-CoA N-acyltransferases (Nat)"/>
    <property type="match status" value="1"/>
</dbReference>
<dbReference type="AlphaFoldDB" id="K2PIE4"/>
<reference evidence="2 3" key="1">
    <citation type="journal article" date="2012" name="J. Bacteriol.">
        <title>Genome Sequence of Nitratireductor indicus Type Strain C115.</title>
        <authorList>
            <person name="Lai Q."/>
            <person name="Li G."/>
            <person name="Yu Z."/>
            <person name="Shao Z."/>
        </authorList>
    </citation>
    <scope>NUCLEOTIDE SEQUENCE [LARGE SCALE GENOMIC DNA]</scope>
    <source>
        <strain evidence="2 3">C115</strain>
    </source>
</reference>
<accession>K2PIE4</accession>
<dbReference type="RefSeq" id="WP_009451931.1">
    <property type="nucleotide sequence ID" value="NZ_AMSI01000014.1"/>
</dbReference>
<evidence type="ECO:0000313" key="3">
    <source>
        <dbReference type="Proteomes" id="UP000007374"/>
    </source>
</evidence>
<keyword evidence="2" id="KW-0808">Transferase</keyword>
<dbReference type="Pfam" id="PF00583">
    <property type="entry name" value="Acetyltransf_1"/>
    <property type="match status" value="1"/>
</dbReference>
<keyword evidence="3" id="KW-1185">Reference proteome</keyword>
<proteinExistence type="predicted"/>
<dbReference type="InterPro" id="IPR016181">
    <property type="entry name" value="Acyl_CoA_acyltransferase"/>
</dbReference>
<dbReference type="GO" id="GO:0016747">
    <property type="term" value="F:acyltransferase activity, transferring groups other than amino-acyl groups"/>
    <property type="evidence" value="ECO:0007669"/>
    <property type="project" value="InterPro"/>
</dbReference>
<protein>
    <submittedName>
        <fullName evidence="2">N-acetyltransferase GCN5</fullName>
    </submittedName>
</protein>
<evidence type="ECO:0000313" key="2">
    <source>
        <dbReference type="EMBL" id="EKF40932.1"/>
    </source>
</evidence>
<comment type="caution">
    <text evidence="2">The sequence shown here is derived from an EMBL/GenBank/DDBJ whole genome shotgun (WGS) entry which is preliminary data.</text>
</comment>